<organism evidence="1 2">
    <name type="scientific">Melastoma candidum</name>
    <dbReference type="NCBI Taxonomy" id="119954"/>
    <lineage>
        <taxon>Eukaryota</taxon>
        <taxon>Viridiplantae</taxon>
        <taxon>Streptophyta</taxon>
        <taxon>Embryophyta</taxon>
        <taxon>Tracheophyta</taxon>
        <taxon>Spermatophyta</taxon>
        <taxon>Magnoliopsida</taxon>
        <taxon>eudicotyledons</taxon>
        <taxon>Gunneridae</taxon>
        <taxon>Pentapetalae</taxon>
        <taxon>rosids</taxon>
        <taxon>malvids</taxon>
        <taxon>Myrtales</taxon>
        <taxon>Melastomataceae</taxon>
        <taxon>Melastomatoideae</taxon>
        <taxon>Melastomateae</taxon>
        <taxon>Melastoma</taxon>
    </lineage>
</organism>
<accession>A0ACB9QZ66</accession>
<protein>
    <submittedName>
        <fullName evidence="1">Uncharacterized protein</fullName>
    </submittedName>
</protein>
<keyword evidence="2" id="KW-1185">Reference proteome</keyword>
<dbReference type="Proteomes" id="UP001057402">
    <property type="component" value="Chromosome 5"/>
</dbReference>
<dbReference type="EMBL" id="CM042884">
    <property type="protein sequence ID" value="KAI4370714.1"/>
    <property type="molecule type" value="Genomic_DNA"/>
</dbReference>
<name>A0ACB9QZ66_9MYRT</name>
<proteinExistence type="predicted"/>
<reference evidence="2" key="1">
    <citation type="journal article" date="2023" name="Front. Plant Sci.">
        <title>Chromosomal-level genome assembly of Melastoma candidum provides insights into trichome evolution.</title>
        <authorList>
            <person name="Zhong Y."/>
            <person name="Wu W."/>
            <person name="Sun C."/>
            <person name="Zou P."/>
            <person name="Liu Y."/>
            <person name="Dai S."/>
            <person name="Zhou R."/>
        </authorList>
    </citation>
    <scope>NUCLEOTIDE SEQUENCE [LARGE SCALE GENOMIC DNA]</scope>
</reference>
<evidence type="ECO:0000313" key="2">
    <source>
        <dbReference type="Proteomes" id="UP001057402"/>
    </source>
</evidence>
<evidence type="ECO:0000313" key="1">
    <source>
        <dbReference type="EMBL" id="KAI4370714.1"/>
    </source>
</evidence>
<comment type="caution">
    <text evidence="1">The sequence shown here is derived from an EMBL/GenBank/DDBJ whole genome shotgun (WGS) entry which is preliminary data.</text>
</comment>
<gene>
    <name evidence="1" type="ORF">MLD38_019034</name>
</gene>
<sequence length="99" mass="10952">MVTVPLRQVVKGRYIGGGACQGHESARMLQIKATVRRDSNGQRPRPLQQLQGQGFILCCKCNGSCSIITAARSWTQCPGCNEEEPHPFPSMQLNVRRLV</sequence>